<evidence type="ECO:0000313" key="2">
    <source>
        <dbReference type="Proteomes" id="UP000028999"/>
    </source>
</evidence>
<organism evidence="1 2">
    <name type="scientific">Brassica napus</name>
    <name type="common">Rape</name>
    <dbReference type="NCBI Taxonomy" id="3708"/>
    <lineage>
        <taxon>Eukaryota</taxon>
        <taxon>Viridiplantae</taxon>
        <taxon>Streptophyta</taxon>
        <taxon>Embryophyta</taxon>
        <taxon>Tracheophyta</taxon>
        <taxon>Spermatophyta</taxon>
        <taxon>Magnoliopsida</taxon>
        <taxon>eudicotyledons</taxon>
        <taxon>Gunneridae</taxon>
        <taxon>Pentapetalae</taxon>
        <taxon>rosids</taxon>
        <taxon>malvids</taxon>
        <taxon>Brassicales</taxon>
        <taxon>Brassicaceae</taxon>
        <taxon>Brassiceae</taxon>
        <taxon>Brassica</taxon>
    </lineage>
</organism>
<dbReference type="EMBL" id="LK032160">
    <property type="protein sequence ID" value="CDY24534.1"/>
    <property type="molecule type" value="Genomic_DNA"/>
</dbReference>
<dbReference type="Proteomes" id="UP000028999">
    <property type="component" value="Unassembled WGS sequence"/>
</dbReference>
<proteinExistence type="predicted"/>
<sequence length="88" mass="10341">MKLIQPIRKNSVFYNWSQNKGQHIKFDFDLYEDVDAAYNQQLLNNSFPVALRLLLDLLKSLLHLSEFMGEGFIQIVINEKCDIICLKH</sequence>
<protein>
    <submittedName>
        <fullName evidence="1">BnaA01g22380D protein</fullName>
    </submittedName>
</protein>
<dbReference type="Gramene" id="CDY24534">
    <property type="protein sequence ID" value="CDY24534"/>
    <property type="gene ID" value="GSBRNA2T00026844001"/>
</dbReference>
<accession>A0A078GGX3</accession>
<evidence type="ECO:0000313" key="1">
    <source>
        <dbReference type="EMBL" id="CDY24534.1"/>
    </source>
</evidence>
<name>A0A078GGX3_BRANA</name>
<keyword evidence="2" id="KW-1185">Reference proteome</keyword>
<dbReference type="PaxDb" id="3708-A0A078GGX3"/>
<gene>
    <name evidence="1" type="primary">BnaA01g22380D</name>
    <name evidence="1" type="ORF">GSBRNA2T00026844001</name>
</gene>
<reference evidence="1 2" key="1">
    <citation type="journal article" date="2014" name="Science">
        <title>Plant genetics. Early allopolyploid evolution in the post-Neolithic Brassica napus oilseed genome.</title>
        <authorList>
            <person name="Chalhoub B."/>
            <person name="Denoeud F."/>
            <person name="Liu S."/>
            <person name="Parkin I.A."/>
            <person name="Tang H."/>
            <person name="Wang X."/>
            <person name="Chiquet J."/>
            <person name="Belcram H."/>
            <person name="Tong C."/>
            <person name="Samans B."/>
            <person name="Correa M."/>
            <person name="Da Silva C."/>
            <person name="Just J."/>
            <person name="Falentin C."/>
            <person name="Koh C.S."/>
            <person name="Le Clainche I."/>
            <person name="Bernard M."/>
            <person name="Bento P."/>
            <person name="Noel B."/>
            <person name="Labadie K."/>
            <person name="Alberti A."/>
            <person name="Charles M."/>
            <person name="Arnaud D."/>
            <person name="Guo H."/>
            <person name="Daviaud C."/>
            <person name="Alamery S."/>
            <person name="Jabbari K."/>
            <person name="Zhao M."/>
            <person name="Edger P.P."/>
            <person name="Chelaifa H."/>
            <person name="Tack D."/>
            <person name="Lassalle G."/>
            <person name="Mestiri I."/>
            <person name="Schnel N."/>
            <person name="Le Paslier M.C."/>
            <person name="Fan G."/>
            <person name="Renault V."/>
            <person name="Bayer P.E."/>
            <person name="Golicz A.A."/>
            <person name="Manoli S."/>
            <person name="Lee T.H."/>
            <person name="Thi V.H."/>
            <person name="Chalabi S."/>
            <person name="Hu Q."/>
            <person name="Fan C."/>
            <person name="Tollenaere R."/>
            <person name="Lu Y."/>
            <person name="Battail C."/>
            <person name="Shen J."/>
            <person name="Sidebottom C.H."/>
            <person name="Wang X."/>
            <person name="Canaguier A."/>
            <person name="Chauveau A."/>
            <person name="Berard A."/>
            <person name="Deniot G."/>
            <person name="Guan M."/>
            <person name="Liu Z."/>
            <person name="Sun F."/>
            <person name="Lim Y.P."/>
            <person name="Lyons E."/>
            <person name="Town C.D."/>
            <person name="Bancroft I."/>
            <person name="Wang X."/>
            <person name="Meng J."/>
            <person name="Ma J."/>
            <person name="Pires J.C."/>
            <person name="King G.J."/>
            <person name="Brunel D."/>
            <person name="Delourme R."/>
            <person name="Renard M."/>
            <person name="Aury J.M."/>
            <person name="Adams K.L."/>
            <person name="Batley J."/>
            <person name="Snowdon R.J."/>
            <person name="Tost J."/>
            <person name="Edwards D."/>
            <person name="Zhou Y."/>
            <person name="Hua W."/>
            <person name="Sharpe A.G."/>
            <person name="Paterson A.H."/>
            <person name="Guan C."/>
            <person name="Wincker P."/>
        </authorList>
    </citation>
    <scope>NUCLEOTIDE SEQUENCE [LARGE SCALE GENOMIC DNA]</scope>
    <source>
        <strain evidence="2">cv. Darmor-bzh</strain>
    </source>
</reference>
<dbReference type="AlphaFoldDB" id="A0A078GGX3"/>